<proteinExistence type="predicted"/>
<sequence>MDHKALVPEGRKKATVSPRAGRTRALSPARLAARPGCSRRSGLCSFCASASASAGGRREPPRGTASWKAPASRRLRSSGSRHGGDGGLLLAVRALAAPGGAARRARASGPKPNTDWDSEGSPGSRFSAAAGVPGAHSRGGGAHSRHVLLTVGFQVRELGRVRAGAGVTNRTDGTAGKWETPLSLSPSEAQALPFSQTHLWPSSHFSGNRRRWFPVTPRRGCNWITSCSLECLKGRLVSLQIIYFNKNFRITPKKKVLNEENIGQRSNIHVKTVCVCLFDDYFAKYLLGEQVLGMGT</sequence>
<feature type="compositionally biased region" description="Basic and acidic residues" evidence="1">
    <location>
        <begin position="1"/>
        <end position="12"/>
    </location>
</feature>
<gene>
    <name evidence="3" type="primary">LOC113600600</name>
</gene>
<feature type="compositionally biased region" description="Low complexity" evidence="1">
    <location>
        <begin position="44"/>
        <end position="54"/>
    </location>
</feature>
<accession>A0ABM3NX22</accession>
<dbReference type="GeneID" id="113600600"/>
<protein>
    <submittedName>
        <fullName evidence="3">Uncharacterized protein LOC113600600 isoform X1</fullName>
    </submittedName>
</protein>
<feature type="compositionally biased region" description="Low complexity" evidence="1">
    <location>
        <begin position="23"/>
        <end position="35"/>
    </location>
</feature>
<dbReference type="Proteomes" id="UP001652583">
    <property type="component" value="Chromosome F2"/>
</dbReference>
<dbReference type="RefSeq" id="XP_053063976.1">
    <property type="nucleotide sequence ID" value="XM_053208001.1"/>
</dbReference>
<evidence type="ECO:0000313" key="3">
    <source>
        <dbReference type="RefSeq" id="XP_053063976.1"/>
    </source>
</evidence>
<keyword evidence="2" id="KW-1185">Reference proteome</keyword>
<name>A0ABM3NX22_ACIJB</name>
<organism evidence="2 3">
    <name type="scientific">Acinonyx jubatus</name>
    <name type="common">Cheetah</name>
    <dbReference type="NCBI Taxonomy" id="32536"/>
    <lineage>
        <taxon>Eukaryota</taxon>
        <taxon>Metazoa</taxon>
        <taxon>Chordata</taxon>
        <taxon>Craniata</taxon>
        <taxon>Vertebrata</taxon>
        <taxon>Euteleostomi</taxon>
        <taxon>Mammalia</taxon>
        <taxon>Eutheria</taxon>
        <taxon>Laurasiatheria</taxon>
        <taxon>Carnivora</taxon>
        <taxon>Feliformia</taxon>
        <taxon>Felidae</taxon>
        <taxon>Felinae</taxon>
        <taxon>Acinonyx</taxon>
    </lineage>
</organism>
<reference evidence="3" key="1">
    <citation type="submission" date="2025-08" db="UniProtKB">
        <authorList>
            <consortium name="RefSeq"/>
        </authorList>
    </citation>
    <scope>IDENTIFICATION</scope>
    <source>
        <tissue evidence="3">Blood</tissue>
    </source>
</reference>
<feature type="region of interest" description="Disordered" evidence="1">
    <location>
        <begin position="101"/>
        <end position="142"/>
    </location>
</feature>
<evidence type="ECO:0000256" key="1">
    <source>
        <dbReference type="SAM" id="MobiDB-lite"/>
    </source>
</evidence>
<evidence type="ECO:0000313" key="2">
    <source>
        <dbReference type="Proteomes" id="UP001652583"/>
    </source>
</evidence>
<feature type="region of interest" description="Disordered" evidence="1">
    <location>
        <begin position="1"/>
        <end position="84"/>
    </location>
</feature>